<dbReference type="SUPFAM" id="SSF141523">
    <property type="entry name" value="L,D-transpeptidase catalytic domain-like"/>
    <property type="match status" value="1"/>
</dbReference>
<keyword evidence="7" id="KW-0472">Membrane</keyword>
<keyword evidence="3 6" id="KW-0133">Cell shape</keyword>
<keyword evidence="2" id="KW-0808">Transferase</keyword>
<feature type="domain" description="LysM" evidence="8">
    <location>
        <begin position="97"/>
        <end position="141"/>
    </location>
</feature>
<dbReference type="SUPFAM" id="SSF54106">
    <property type="entry name" value="LysM domain"/>
    <property type="match status" value="1"/>
</dbReference>
<dbReference type="InterPro" id="IPR018392">
    <property type="entry name" value="LysM"/>
</dbReference>
<dbReference type="GO" id="GO:0071972">
    <property type="term" value="F:peptidoglycan L,D-transpeptidase activity"/>
    <property type="evidence" value="ECO:0007669"/>
    <property type="project" value="TreeGrafter"/>
</dbReference>
<dbReference type="Pfam" id="PF03734">
    <property type="entry name" value="YkuD"/>
    <property type="match status" value="1"/>
</dbReference>
<dbReference type="PANTHER" id="PTHR30582">
    <property type="entry name" value="L,D-TRANSPEPTIDASE"/>
    <property type="match status" value="1"/>
</dbReference>
<sequence length="272" mass="29725">CIINVKLILDPLHPGGTVNRHFKISFITIILLFILYSLFFLPSPKPKSTTPPILPPATITPMSVLPLTLAATHPSTPSKPLTNTPEPITPQVPSVPQFYTVQTGQTLGLIAAMFGLNVEDLALANHITDINLIYTGQQLYIGSVFIIVPEPSISYGKQIIVVLSTQRVYAFEDGVLAHTEFVVATGKASTPTVTGNYEIYIKLESTRMTGPGYDISNVPWTMYFHQGYGFHGAPWNNNLGHPASHGCVNMSVEDAKWLFDWAEVGTPVLILP</sequence>
<evidence type="ECO:0000256" key="1">
    <source>
        <dbReference type="ARBA" id="ARBA00004752"/>
    </source>
</evidence>
<keyword evidence="4 6" id="KW-0573">Peptidoglycan synthesis</keyword>
<dbReference type="InterPro" id="IPR038063">
    <property type="entry name" value="Transpep_catalytic_dom"/>
</dbReference>
<evidence type="ECO:0000256" key="5">
    <source>
        <dbReference type="ARBA" id="ARBA00023316"/>
    </source>
</evidence>
<dbReference type="InterPro" id="IPR050979">
    <property type="entry name" value="LD-transpeptidase"/>
</dbReference>
<evidence type="ECO:0000256" key="2">
    <source>
        <dbReference type="ARBA" id="ARBA00022679"/>
    </source>
</evidence>
<dbReference type="SMART" id="SM00257">
    <property type="entry name" value="LysM"/>
    <property type="match status" value="1"/>
</dbReference>
<dbReference type="PANTHER" id="PTHR30582:SF2">
    <property type="entry name" value="L,D-TRANSPEPTIDASE YCIB-RELATED"/>
    <property type="match status" value="1"/>
</dbReference>
<dbReference type="InterPro" id="IPR036779">
    <property type="entry name" value="LysM_dom_sf"/>
</dbReference>
<dbReference type="Pfam" id="PF01476">
    <property type="entry name" value="LysM"/>
    <property type="match status" value="1"/>
</dbReference>
<dbReference type="Gene3D" id="2.40.440.10">
    <property type="entry name" value="L,D-transpeptidase catalytic domain-like"/>
    <property type="match status" value="1"/>
</dbReference>
<gene>
    <name evidence="10" type="ORF">COW83_04250</name>
</gene>
<dbReference type="CDD" id="cd00118">
    <property type="entry name" value="LysM"/>
    <property type="match status" value="1"/>
</dbReference>
<dbReference type="Gene3D" id="3.10.350.10">
    <property type="entry name" value="LysM domain"/>
    <property type="match status" value="1"/>
</dbReference>
<dbReference type="GO" id="GO:0018104">
    <property type="term" value="P:peptidoglycan-protein cross-linking"/>
    <property type="evidence" value="ECO:0007669"/>
    <property type="project" value="TreeGrafter"/>
</dbReference>
<evidence type="ECO:0000313" key="10">
    <source>
        <dbReference type="EMBL" id="PIP85433.1"/>
    </source>
</evidence>
<dbReference type="EMBL" id="PCTR01000126">
    <property type="protein sequence ID" value="PIP85433.1"/>
    <property type="molecule type" value="Genomic_DNA"/>
</dbReference>
<dbReference type="AlphaFoldDB" id="A0A2H0DTC5"/>
<name>A0A2H0DTC5_9BACT</name>
<organism evidence="10 11">
    <name type="scientific">Candidatus Collierbacteria bacterium CG22_combo_CG10-13_8_21_14_all_43_12</name>
    <dbReference type="NCBI Taxonomy" id="1974537"/>
    <lineage>
        <taxon>Bacteria</taxon>
        <taxon>Candidatus Collieribacteriota</taxon>
    </lineage>
</organism>
<dbReference type="UniPathway" id="UPA00219"/>
<feature type="active site" description="Nucleophile" evidence="6">
    <location>
        <position position="247"/>
    </location>
</feature>
<comment type="caution">
    <text evidence="10">The sequence shown here is derived from an EMBL/GenBank/DDBJ whole genome shotgun (WGS) entry which is preliminary data.</text>
</comment>
<comment type="pathway">
    <text evidence="1 6">Cell wall biogenesis; peptidoglycan biosynthesis.</text>
</comment>
<protein>
    <submittedName>
        <fullName evidence="10">Uncharacterized protein</fullName>
    </submittedName>
</protein>
<evidence type="ECO:0000259" key="9">
    <source>
        <dbReference type="PROSITE" id="PS52029"/>
    </source>
</evidence>
<feature type="transmembrane region" description="Helical" evidence="7">
    <location>
        <begin position="22"/>
        <end position="41"/>
    </location>
</feature>
<evidence type="ECO:0000313" key="11">
    <source>
        <dbReference type="Proteomes" id="UP000231136"/>
    </source>
</evidence>
<dbReference type="PROSITE" id="PS52029">
    <property type="entry name" value="LD_TPASE"/>
    <property type="match status" value="1"/>
</dbReference>
<accession>A0A2H0DTC5</accession>
<reference evidence="10 11" key="1">
    <citation type="submission" date="2017-09" db="EMBL/GenBank/DDBJ databases">
        <title>Depth-based differentiation of microbial function through sediment-hosted aquifers and enrichment of novel symbionts in the deep terrestrial subsurface.</title>
        <authorList>
            <person name="Probst A.J."/>
            <person name="Ladd B."/>
            <person name="Jarett J.K."/>
            <person name="Geller-Mcgrath D.E."/>
            <person name="Sieber C.M."/>
            <person name="Emerson J.B."/>
            <person name="Anantharaman K."/>
            <person name="Thomas B.C."/>
            <person name="Malmstrom R."/>
            <person name="Stieglmeier M."/>
            <person name="Klingl A."/>
            <person name="Woyke T."/>
            <person name="Ryan C.M."/>
            <person name="Banfield J.F."/>
        </authorList>
    </citation>
    <scope>NUCLEOTIDE SEQUENCE [LARGE SCALE GENOMIC DNA]</scope>
    <source>
        <strain evidence="10">CG22_combo_CG10-13_8_21_14_all_43_12</strain>
    </source>
</reference>
<dbReference type="InterPro" id="IPR005490">
    <property type="entry name" value="LD_TPept_cat_dom"/>
</dbReference>
<feature type="non-terminal residue" evidence="10">
    <location>
        <position position="1"/>
    </location>
</feature>
<evidence type="ECO:0000256" key="6">
    <source>
        <dbReference type="PROSITE-ProRule" id="PRU01373"/>
    </source>
</evidence>
<feature type="domain" description="L,D-TPase catalytic" evidence="9">
    <location>
        <begin position="157"/>
        <end position="271"/>
    </location>
</feature>
<dbReference type="Proteomes" id="UP000231136">
    <property type="component" value="Unassembled WGS sequence"/>
</dbReference>
<dbReference type="PROSITE" id="PS51782">
    <property type="entry name" value="LYSM"/>
    <property type="match status" value="1"/>
</dbReference>
<dbReference type="GO" id="GO:0005576">
    <property type="term" value="C:extracellular region"/>
    <property type="evidence" value="ECO:0007669"/>
    <property type="project" value="TreeGrafter"/>
</dbReference>
<keyword evidence="5 6" id="KW-0961">Cell wall biogenesis/degradation</keyword>
<evidence type="ECO:0000256" key="3">
    <source>
        <dbReference type="ARBA" id="ARBA00022960"/>
    </source>
</evidence>
<dbReference type="CDD" id="cd16913">
    <property type="entry name" value="YkuD_like"/>
    <property type="match status" value="1"/>
</dbReference>
<evidence type="ECO:0000256" key="7">
    <source>
        <dbReference type="SAM" id="Phobius"/>
    </source>
</evidence>
<proteinExistence type="predicted"/>
<evidence type="ECO:0000259" key="8">
    <source>
        <dbReference type="PROSITE" id="PS51782"/>
    </source>
</evidence>
<feature type="active site" description="Proton donor/acceptor" evidence="6">
    <location>
        <position position="231"/>
    </location>
</feature>
<keyword evidence="7" id="KW-1133">Transmembrane helix</keyword>
<dbReference type="GO" id="GO:0071555">
    <property type="term" value="P:cell wall organization"/>
    <property type="evidence" value="ECO:0007669"/>
    <property type="project" value="UniProtKB-UniRule"/>
</dbReference>
<dbReference type="GO" id="GO:0016740">
    <property type="term" value="F:transferase activity"/>
    <property type="evidence" value="ECO:0007669"/>
    <property type="project" value="UniProtKB-KW"/>
</dbReference>
<keyword evidence="7" id="KW-0812">Transmembrane</keyword>
<evidence type="ECO:0000256" key="4">
    <source>
        <dbReference type="ARBA" id="ARBA00022984"/>
    </source>
</evidence>
<dbReference type="GO" id="GO:0008360">
    <property type="term" value="P:regulation of cell shape"/>
    <property type="evidence" value="ECO:0007669"/>
    <property type="project" value="UniProtKB-UniRule"/>
</dbReference>